<reference evidence="1" key="1">
    <citation type="submission" date="2023-07" db="EMBL/GenBank/DDBJ databases">
        <title>Black Yeasts Isolated from many extreme environments.</title>
        <authorList>
            <person name="Coleine C."/>
            <person name="Stajich J.E."/>
            <person name="Selbmann L."/>
        </authorList>
    </citation>
    <scope>NUCLEOTIDE SEQUENCE</scope>
    <source>
        <strain evidence="1">CCFEE 5714</strain>
    </source>
</reference>
<protein>
    <submittedName>
        <fullName evidence="1">Uncharacterized protein</fullName>
    </submittedName>
</protein>
<keyword evidence="2" id="KW-1185">Reference proteome</keyword>
<evidence type="ECO:0000313" key="2">
    <source>
        <dbReference type="Proteomes" id="UP001281147"/>
    </source>
</evidence>
<gene>
    <name evidence="1" type="ORF">LTR37_002628</name>
</gene>
<name>A0ACC3NTN0_9PEZI</name>
<sequence>MSPFTFQQGQENQKAVERRLQQNAIQRTESMKYMEITYATHVKAEEQRQKLETQLNTLQISDWVASSTVLRMRSGLEAQQKTLPTLLRGFPTWLRRSPRATVLAHQVFDTPELLEHILSYLDNSDLLLAYRINHQFCSGIQGSPRLQRQLGLQAAHNSTIHFPAALSSYWLFSTDGDKYFSLRTLEGMKILLTIQPQAPITRLGTRCRSMLLCQPPISRMKVFVSCCAPNKSGFGIFGSTQIDPPPLEILSAMEGSQGITVGDVNDAVTRLSAYHRLCPDALAHDHNEDGSVRFGIELEAELEVDDTEPLWQAKAVHLRKEQDRASKRMALQHKLPGYSDAKRAARDSGLPIPTLAEFEATLVSGVDYQSSWKTFASPKGNVNLLNANSIGQNTTGMVQNDALPFRTGKDAISCGAQLQVQTLQEQLDMLVSTLGSSVPAAAQVVLSQIQRDLDTHRTSPKTLLQWARRTDTKPLDPSVAVQKVFGTPELLENILFYLPIRSVMLMAYRVNRQFLQAIEGSVKLQRRLGFQADPSSSLTLPPKELGWLRIRTDTDASGEHLGRLESSRVLISLTVDAPMTTFRTRSRSMLICQPPVHEMGAYLRCCDGRLYTGHRASKRPRTSNQRLSVKAGAEGITIGDLSDCMESLVAQHRMCPWANVEDHDEYGFVNVSARFEAELEVDGFEPLLQQKRKKREESQERRDTRRVKKARIEPYIEAKEEAFDRERPVPTLAEFEARQLRRAIRNGERIAGGEVEAETSDDAAETEEE</sequence>
<organism evidence="1 2">
    <name type="scientific">Vermiconidia calcicola</name>
    <dbReference type="NCBI Taxonomy" id="1690605"/>
    <lineage>
        <taxon>Eukaryota</taxon>
        <taxon>Fungi</taxon>
        <taxon>Dikarya</taxon>
        <taxon>Ascomycota</taxon>
        <taxon>Pezizomycotina</taxon>
        <taxon>Dothideomycetes</taxon>
        <taxon>Dothideomycetidae</taxon>
        <taxon>Mycosphaerellales</taxon>
        <taxon>Extremaceae</taxon>
        <taxon>Vermiconidia</taxon>
    </lineage>
</organism>
<evidence type="ECO:0000313" key="1">
    <source>
        <dbReference type="EMBL" id="KAK3722195.1"/>
    </source>
</evidence>
<dbReference type="EMBL" id="JAUTXU010000014">
    <property type="protein sequence ID" value="KAK3722195.1"/>
    <property type="molecule type" value="Genomic_DNA"/>
</dbReference>
<proteinExistence type="predicted"/>
<accession>A0ACC3NTN0</accession>
<comment type="caution">
    <text evidence="1">The sequence shown here is derived from an EMBL/GenBank/DDBJ whole genome shotgun (WGS) entry which is preliminary data.</text>
</comment>
<dbReference type="Proteomes" id="UP001281147">
    <property type="component" value="Unassembled WGS sequence"/>
</dbReference>